<evidence type="ECO:0000256" key="1">
    <source>
        <dbReference type="SAM" id="Coils"/>
    </source>
</evidence>
<dbReference type="Pfam" id="PF02036">
    <property type="entry name" value="SCP2"/>
    <property type="match status" value="1"/>
</dbReference>
<dbReference type="Proteomes" id="UP000252357">
    <property type="component" value="Unassembled WGS sequence"/>
</dbReference>
<dbReference type="AlphaFoldDB" id="A0A368L592"/>
<evidence type="ECO:0000259" key="2">
    <source>
        <dbReference type="Pfam" id="PF02036"/>
    </source>
</evidence>
<evidence type="ECO:0000313" key="4">
    <source>
        <dbReference type="Proteomes" id="UP000252357"/>
    </source>
</evidence>
<keyword evidence="1" id="KW-0175">Coiled coil</keyword>
<gene>
    <name evidence="3" type="ORF">DU000_07540</name>
</gene>
<protein>
    <recommendedName>
        <fullName evidence="2">SCP2 domain-containing protein</fullName>
    </recommendedName>
</protein>
<sequence length="246" mass="27142">MDQFMSLDAILGKLPGVDPAQMTASMLQGGAAIALRLVNHVLQQEPWATVALQAHAGKIIQLTLPRAMCVCFCISAQGLLEPAQLPTERAPTLSLRLREQDLSAWLAAAAAPQTPQLMRLVVLDGDAELAQLIGKLVQTLRWDIEHDLAQWLSRLGPLGAPLLPWLTPALATLRKGATEVRLSWQRSFETVQDYVAHEQGTLLTRQQFHALPAQLQDLRERLDRLEKRVVRQESRQSPHTTIAGAA</sequence>
<name>A0A368L592_9BURK</name>
<feature type="coiled-coil region" evidence="1">
    <location>
        <begin position="208"/>
        <end position="235"/>
    </location>
</feature>
<proteinExistence type="predicted"/>
<accession>A0A368L592</accession>
<feature type="domain" description="SCP2" evidence="2">
    <location>
        <begin position="39"/>
        <end position="137"/>
    </location>
</feature>
<keyword evidence="4" id="KW-1185">Reference proteome</keyword>
<dbReference type="EMBL" id="QPGB01000002">
    <property type="protein sequence ID" value="RCS58643.1"/>
    <property type="molecule type" value="Genomic_DNA"/>
</dbReference>
<comment type="caution">
    <text evidence="3">The sequence shown here is derived from an EMBL/GenBank/DDBJ whole genome shotgun (WGS) entry which is preliminary data.</text>
</comment>
<reference evidence="3 4" key="1">
    <citation type="journal article" date="2018" name="Int. J. Syst. Evol. Microbiol.">
        <title>Parvibium lacunae gen. nov., sp. nov., a new member of the family Alcaligenaceae isolated from a freshwater pond.</title>
        <authorList>
            <person name="Chen W.M."/>
            <person name="Xie P.B."/>
            <person name="Hsu M.Y."/>
            <person name="Sheu S.Y."/>
        </authorList>
    </citation>
    <scope>NUCLEOTIDE SEQUENCE [LARGE SCALE GENOMIC DNA]</scope>
    <source>
        <strain evidence="3 4">KMB9</strain>
    </source>
</reference>
<organism evidence="3 4">
    <name type="scientific">Parvibium lacunae</name>
    <dbReference type="NCBI Taxonomy" id="1888893"/>
    <lineage>
        <taxon>Bacteria</taxon>
        <taxon>Pseudomonadati</taxon>
        <taxon>Pseudomonadota</taxon>
        <taxon>Betaproteobacteria</taxon>
        <taxon>Burkholderiales</taxon>
        <taxon>Alcaligenaceae</taxon>
        <taxon>Parvibium</taxon>
    </lineage>
</organism>
<evidence type="ECO:0000313" key="3">
    <source>
        <dbReference type="EMBL" id="RCS58643.1"/>
    </source>
</evidence>
<dbReference type="InterPro" id="IPR003033">
    <property type="entry name" value="SCP2_sterol-bd_dom"/>
</dbReference>